<dbReference type="EMBL" id="JADEYC010000007">
    <property type="protein sequence ID" value="MBE9373701.1"/>
    <property type="molecule type" value="Genomic_DNA"/>
</dbReference>
<dbReference type="Pfam" id="PF01593">
    <property type="entry name" value="Amino_oxidase"/>
    <property type="match status" value="1"/>
</dbReference>
<dbReference type="SUPFAM" id="SSF51905">
    <property type="entry name" value="FAD/NAD(P)-binding domain"/>
    <property type="match status" value="1"/>
</dbReference>
<protein>
    <submittedName>
        <fullName evidence="2">FAD-dependent oxidoreductase</fullName>
    </submittedName>
</protein>
<dbReference type="Proteomes" id="UP000598360">
    <property type="component" value="Unassembled WGS sequence"/>
</dbReference>
<evidence type="ECO:0000259" key="1">
    <source>
        <dbReference type="Pfam" id="PF01593"/>
    </source>
</evidence>
<dbReference type="PANTHER" id="PTHR42923">
    <property type="entry name" value="PROTOPORPHYRINOGEN OXIDASE"/>
    <property type="match status" value="1"/>
</dbReference>
<dbReference type="InterPro" id="IPR002937">
    <property type="entry name" value="Amino_oxidase"/>
</dbReference>
<feature type="domain" description="Amine oxidase" evidence="1">
    <location>
        <begin position="14"/>
        <end position="433"/>
    </location>
</feature>
<proteinExistence type="predicted"/>
<reference evidence="2" key="1">
    <citation type="submission" date="2020-10" db="EMBL/GenBank/DDBJ databases">
        <title>Diversity and distribution of actinomycetes associated with coral in the coast of Hainan.</title>
        <authorList>
            <person name="Li F."/>
        </authorList>
    </citation>
    <scope>NUCLEOTIDE SEQUENCE</scope>
    <source>
        <strain evidence="2">HNM0983</strain>
    </source>
</reference>
<keyword evidence="3" id="KW-1185">Reference proteome</keyword>
<dbReference type="Gene3D" id="3.50.50.60">
    <property type="entry name" value="FAD/NAD(P)-binding domain"/>
    <property type="match status" value="1"/>
</dbReference>
<dbReference type="Gene3D" id="1.10.3110.10">
    <property type="entry name" value="protoporphyrinogen ix oxidase, domain 3"/>
    <property type="match status" value="1"/>
</dbReference>
<dbReference type="SUPFAM" id="SSF54373">
    <property type="entry name" value="FAD-linked reductases, C-terminal domain"/>
    <property type="match status" value="1"/>
</dbReference>
<dbReference type="PRINTS" id="PR00419">
    <property type="entry name" value="ADXRDTASE"/>
</dbReference>
<dbReference type="InterPro" id="IPR036188">
    <property type="entry name" value="FAD/NAD-bd_sf"/>
</dbReference>
<organism evidence="2 3">
    <name type="scientific">Saccharopolyspora montiporae</name>
    <dbReference type="NCBI Taxonomy" id="2781240"/>
    <lineage>
        <taxon>Bacteria</taxon>
        <taxon>Bacillati</taxon>
        <taxon>Actinomycetota</taxon>
        <taxon>Actinomycetes</taxon>
        <taxon>Pseudonocardiales</taxon>
        <taxon>Pseudonocardiaceae</taxon>
        <taxon>Saccharopolyspora</taxon>
    </lineage>
</organism>
<dbReference type="GO" id="GO:0016491">
    <property type="term" value="F:oxidoreductase activity"/>
    <property type="evidence" value="ECO:0007669"/>
    <property type="project" value="InterPro"/>
</dbReference>
<gene>
    <name evidence="2" type="ORF">IQ251_04470</name>
</gene>
<dbReference type="InterPro" id="IPR050464">
    <property type="entry name" value="Zeta_carotene_desat/Oxidored"/>
</dbReference>
<accession>A0A929FWM5</accession>
<dbReference type="Gene3D" id="3.90.660.20">
    <property type="entry name" value="Protoporphyrinogen oxidase, mitochondrial, domain 2"/>
    <property type="match status" value="1"/>
</dbReference>
<name>A0A929FWM5_9PSEU</name>
<comment type="caution">
    <text evidence="2">The sequence shown here is derived from an EMBL/GenBank/DDBJ whole genome shotgun (WGS) entry which is preliminary data.</text>
</comment>
<evidence type="ECO:0000313" key="2">
    <source>
        <dbReference type="EMBL" id="MBE9373701.1"/>
    </source>
</evidence>
<dbReference type="AlphaFoldDB" id="A0A929FWM5"/>
<evidence type="ECO:0000313" key="3">
    <source>
        <dbReference type="Proteomes" id="UP000598360"/>
    </source>
</evidence>
<sequence>MMPDLDVAVVGAGMAGLTAADELARSGLSVRVFETGEQVGGRMAGFRHRGYTVDTGAEQISPSGYRATWELLARLGFRDRDVPRLGGRISVWRGRRARPGVAEARGMLTGAGLGLRGRADLARFQAWARRHRHLFDGDHPETSPLGTTTLAELGGRYHRDLHDYLLQPVAGTFFGWDPQRSAAAPMVSLLLDVGDASRWRTYRGGMDTAARMLAARLDVRTGQTVRQVVSGTGSAQLLTDAGAVSARAVLLCVPAPVAARLHANPTEQEARYLAAATFHPAVKVSCLLHRPLAPRGGKSTYVLLTPAVADGALSAIIFDHRKHPDRAPAGAGLLTLMPARAATASMLDRADSDVAGTLTAAAERYLPGLAGATWRTFVHRFPHGLPEATPAVLRQRAGFAARPTGPVDFAGDWVLQRPSSEAAVRSGALAASRTRAHLSSRAAVPVRVR</sequence>